<gene>
    <name evidence="2" type="ORF">HNAJ_LOCUS8641</name>
</gene>
<dbReference type="GO" id="GO:0051959">
    <property type="term" value="F:dynein light intermediate chain binding"/>
    <property type="evidence" value="ECO:0007669"/>
    <property type="project" value="InterPro"/>
</dbReference>
<dbReference type="Pfam" id="PF18199">
    <property type="entry name" value="Dynein_C"/>
    <property type="match status" value="1"/>
</dbReference>
<dbReference type="GO" id="GO:0007018">
    <property type="term" value="P:microtubule-based movement"/>
    <property type="evidence" value="ECO:0007669"/>
    <property type="project" value="InterPro"/>
</dbReference>
<evidence type="ECO:0000259" key="1">
    <source>
        <dbReference type="Pfam" id="PF18199"/>
    </source>
</evidence>
<dbReference type="STRING" id="102285.A0A0R3TMS8"/>
<dbReference type="InterPro" id="IPR043160">
    <property type="entry name" value="Dynein_C_barrel"/>
</dbReference>
<dbReference type="EMBL" id="UZAE01012346">
    <property type="protein sequence ID" value="VDO04674.1"/>
    <property type="molecule type" value="Genomic_DNA"/>
</dbReference>
<reference evidence="2 3" key="2">
    <citation type="submission" date="2018-11" db="EMBL/GenBank/DDBJ databases">
        <authorList>
            <consortium name="Pathogen Informatics"/>
        </authorList>
    </citation>
    <scope>NUCLEOTIDE SEQUENCE [LARGE SCALE GENOMIC DNA]</scope>
</reference>
<keyword evidence="3" id="KW-1185">Reference proteome</keyword>
<reference evidence="4" key="1">
    <citation type="submission" date="2017-02" db="UniProtKB">
        <authorList>
            <consortium name="WormBaseParasite"/>
        </authorList>
    </citation>
    <scope>IDENTIFICATION</scope>
</reference>
<accession>A0A0R3TMS8</accession>
<sequence>MWLCSTPGPTEHSLVHQSPRALIQEMPVIRMTPIERHKLKLTGTVEVPIYVTSSRRNSMGEGYVTSLHLPSNQHNSFWILEGVCLILNTD</sequence>
<dbReference type="Gene3D" id="3.10.490.20">
    <property type="match status" value="1"/>
</dbReference>
<dbReference type="InterPro" id="IPR041228">
    <property type="entry name" value="Dynein_C"/>
</dbReference>
<dbReference type="PANTHER" id="PTHR22878:SF63">
    <property type="entry name" value="DYNEIN AXONEMAL HEAVY CHAIN 10"/>
    <property type="match status" value="1"/>
</dbReference>
<evidence type="ECO:0000313" key="2">
    <source>
        <dbReference type="EMBL" id="VDO04674.1"/>
    </source>
</evidence>
<organism evidence="4">
    <name type="scientific">Rodentolepis nana</name>
    <name type="common">Dwarf tapeworm</name>
    <name type="synonym">Hymenolepis nana</name>
    <dbReference type="NCBI Taxonomy" id="102285"/>
    <lineage>
        <taxon>Eukaryota</taxon>
        <taxon>Metazoa</taxon>
        <taxon>Spiralia</taxon>
        <taxon>Lophotrochozoa</taxon>
        <taxon>Platyhelminthes</taxon>
        <taxon>Cestoda</taxon>
        <taxon>Eucestoda</taxon>
        <taxon>Cyclophyllidea</taxon>
        <taxon>Hymenolepididae</taxon>
        <taxon>Rodentolepis</taxon>
    </lineage>
</organism>
<evidence type="ECO:0000313" key="3">
    <source>
        <dbReference type="Proteomes" id="UP000278807"/>
    </source>
</evidence>
<protein>
    <submittedName>
        <fullName evidence="4">Dynein_C domain-containing protein</fullName>
    </submittedName>
</protein>
<name>A0A0R3TMS8_RODNA</name>
<dbReference type="OrthoDB" id="10251809at2759"/>
<proteinExistence type="predicted"/>
<dbReference type="PANTHER" id="PTHR22878">
    <property type="entry name" value="DYNEIN HEAVY CHAIN 6, AXONEMAL-LIKE-RELATED"/>
    <property type="match status" value="1"/>
</dbReference>
<dbReference type="InterPro" id="IPR026983">
    <property type="entry name" value="DHC"/>
</dbReference>
<dbReference type="AlphaFoldDB" id="A0A0R3TMS8"/>
<dbReference type="WBParaSite" id="HNAJ_0000864501-mRNA-1">
    <property type="protein sequence ID" value="HNAJ_0000864501-mRNA-1"/>
    <property type="gene ID" value="HNAJ_0000864501"/>
</dbReference>
<dbReference type="Proteomes" id="UP000278807">
    <property type="component" value="Unassembled WGS sequence"/>
</dbReference>
<dbReference type="GO" id="GO:0030286">
    <property type="term" value="C:dynein complex"/>
    <property type="evidence" value="ECO:0007669"/>
    <property type="project" value="InterPro"/>
</dbReference>
<evidence type="ECO:0000313" key="4">
    <source>
        <dbReference type="WBParaSite" id="HNAJ_0000864501-mRNA-1"/>
    </source>
</evidence>
<dbReference type="GO" id="GO:0045505">
    <property type="term" value="F:dynein intermediate chain binding"/>
    <property type="evidence" value="ECO:0007669"/>
    <property type="project" value="InterPro"/>
</dbReference>
<feature type="domain" description="Dynein heavy chain C-terminal" evidence="1">
    <location>
        <begin position="11"/>
        <end position="87"/>
    </location>
</feature>